<dbReference type="GO" id="GO:0006508">
    <property type="term" value="P:proteolysis"/>
    <property type="evidence" value="ECO:0007669"/>
    <property type="project" value="UniProtKB-KW"/>
</dbReference>
<feature type="domain" description="DUF3638" evidence="8">
    <location>
        <begin position="2025"/>
        <end position="2248"/>
    </location>
</feature>
<evidence type="ECO:0000256" key="4">
    <source>
        <dbReference type="ARBA" id="ARBA00022786"/>
    </source>
</evidence>
<keyword evidence="5" id="KW-0378">Hydrolase</keyword>
<dbReference type="InterPro" id="IPR046541">
    <property type="entry name" value="DUF6606"/>
</dbReference>
<dbReference type="Pfam" id="PF12340">
    <property type="entry name" value="DUF3638"/>
    <property type="match status" value="1"/>
</dbReference>
<dbReference type="Proteomes" id="UP000800035">
    <property type="component" value="Unassembled WGS sequence"/>
</dbReference>
<name>A0A6A5TGE9_9PLEO</name>
<evidence type="ECO:0000256" key="6">
    <source>
        <dbReference type="ARBA" id="ARBA00022807"/>
    </source>
</evidence>
<keyword evidence="6" id="KW-0788">Thiol protease</keyword>
<feature type="domain" description="DUF3645" evidence="9">
    <location>
        <begin position="2370"/>
        <end position="2405"/>
    </location>
</feature>
<dbReference type="InterPro" id="IPR051346">
    <property type="entry name" value="OTU_Deubiquitinase"/>
</dbReference>
<evidence type="ECO:0000256" key="3">
    <source>
        <dbReference type="ARBA" id="ARBA00022670"/>
    </source>
</evidence>
<reference evidence="11" key="1">
    <citation type="journal article" date="2020" name="Stud. Mycol.">
        <title>101 Dothideomycetes genomes: a test case for predicting lifestyles and emergence of pathogens.</title>
        <authorList>
            <person name="Haridas S."/>
            <person name="Albert R."/>
            <person name="Binder M."/>
            <person name="Bloem J."/>
            <person name="Labutti K."/>
            <person name="Salamov A."/>
            <person name="Andreopoulos B."/>
            <person name="Baker S."/>
            <person name="Barry K."/>
            <person name="Bills G."/>
            <person name="Bluhm B."/>
            <person name="Cannon C."/>
            <person name="Castanera R."/>
            <person name="Culley D."/>
            <person name="Daum C."/>
            <person name="Ezra D."/>
            <person name="Gonzalez J."/>
            <person name="Henrissat B."/>
            <person name="Kuo A."/>
            <person name="Liang C."/>
            <person name="Lipzen A."/>
            <person name="Lutzoni F."/>
            <person name="Magnuson J."/>
            <person name="Mondo S."/>
            <person name="Nolan M."/>
            <person name="Ohm R."/>
            <person name="Pangilinan J."/>
            <person name="Park H.-J."/>
            <person name="Ramirez L."/>
            <person name="Alfaro M."/>
            <person name="Sun H."/>
            <person name="Tritt A."/>
            <person name="Yoshinaga Y."/>
            <person name="Zwiers L.-H."/>
            <person name="Turgeon B."/>
            <person name="Goodwin S."/>
            <person name="Spatafora J."/>
            <person name="Crous P."/>
            <person name="Grigoriev I."/>
        </authorList>
    </citation>
    <scope>NUCLEOTIDE SEQUENCE</scope>
    <source>
        <strain evidence="11">CBS 675.92</strain>
    </source>
</reference>
<evidence type="ECO:0000256" key="7">
    <source>
        <dbReference type="SAM" id="Coils"/>
    </source>
</evidence>
<dbReference type="PANTHER" id="PTHR13367">
    <property type="entry name" value="UBIQUITIN THIOESTERASE"/>
    <property type="match status" value="1"/>
</dbReference>
<feature type="domain" description="DUF6606" evidence="10">
    <location>
        <begin position="9"/>
        <end position="284"/>
    </location>
</feature>
<keyword evidence="4" id="KW-0833">Ubl conjugation pathway</keyword>
<keyword evidence="7" id="KW-0175">Coiled coil</keyword>
<dbReference type="Pfam" id="PF12359">
    <property type="entry name" value="DUF3645"/>
    <property type="match status" value="1"/>
</dbReference>
<dbReference type="PANTHER" id="PTHR13367:SF34">
    <property type="match status" value="1"/>
</dbReference>
<gene>
    <name evidence="11" type="ORF">CC80DRAFT_424735</name>
</gene>
<dbReference type="InterPro" id="IPR022099">
    <property type="entry name" value="DUF3638"/>
</dbReference>
<organism evidence="11 12">
    <name type="scientific">Byssothecium circinans</name>
    <dbReference type="NCBI Taxonomy" id="147558"/>
    <lineage>
        <taxon>Eukaryota</taxon>
        <taxon>Fungi</taxon>
        <taxon>Dikarya</taxon>
        <taxon>Ascomycota</taxon>
        <taxon>Pezizomycotina</taxon>
        <taxon>Dothideomycetes</taxon>
        <taxon>Pleosporomycetidae</taxon>
        <taxon>Pleosporales</taxon>
        <taxon>Massarineae</taxon>
        <taxon>Massarinaceae</taxon>
        <taxon>Byssothecium</taxon>
    </lineage>
</organism>
<sequence length="3115" mass="352303">MSEGALRYLIHHVVLPPKLPQQDDSSALREGILLDHTVQALRSLQAILRNDYTEAAEQVGNVVSTIDNLIASRASLGHVSQLRLGELIRGLATGSIQGAIPLEIKAQNAGIIISRHCNDVVFEVFELSPVNESVMSTPGRLVRTFPTYASKIPITKLEEDGLIDALSHTIETMSGQEIPEFQPQVHKGGKNHGEIRDTTHPALVTDYLINVLSALGDPTEVSGITKHTREEVMWANALLPWRRSPLWLMLRIAMQIQYSRHSTNTLGSLSLYKTSMVCVMSSLLDTARTHGDWIDNALMQAISAKLSRRLRKLKLVQSESFYQLCSQPVRTSLLDAYDFMQKRWDNIRSFDAKSSMIAVNKDNIRPNKDLAIKIPLLDQFIGEIAARSRDLSAPAFQPSWEFPDFPKDSLPSYLRASGEQKYFEAAEFEQWVEQHLLSWLEQHINDEGSCGRLRELIERYHDFARPLYSNPAMPPSMSVMYLTIAELWIACDKSASHRNPLLLDFDPEVNLDTFQYLCLPLQSQLRRLNKVEEYLRLRKKRAIPGAPSIFHCFGDKASFAVKYFEKSATHQLLRTRIEEGAAIQRKQKREELARVKQKYENLTAEAEKMVCDETEVITDTFNNFTEMQHSPFCSKCRLKATAAKLSIAVHEWPLSPLPSEAKATVFELQIPEDFSNWRDATIILMKNVLGHNQETEIGPQAEHTLMNHHSLGIFQSLPSNQRIKILSSAKPLAGSHYKVKRGVSMLTEDNVCVASALHYRYYDGNVGIFTSRLVPTDRIGEECTYQLPKRSSQLQRYVQGCGSSGKVTPNSVIASLSECPHHISLDEYKAFGTLSIGFTIRYANILVQLAMPTLDFSKVETHCLITQAVQQAGPPSLHGQIERISHRVLLEDSFCDAFLAELEGALPKVAENWESWRALATFVQLSLRIFNLTSSSIIRSRCKGCLEKARLISLEWLKILKHRGRMSTNCLQRSELYSRATEIALVCISTLDVDGSHLEDVLSSPGAVSALLQSSIIVQENENASSSEHEYLHRVLLQSRRTLLLRLFWILQRGILDDRNFQEQLNEAVSSSWSAFQPEGRWSKVQSPHGHWLHVNCCDRVVHFNLLTGELLVNGVPLSRLPQEYSNHSLYATLFQGTPMEVVPTSEPGMAFSAKVAYRGYELDFGMRSKQMLIVASQAGTKFDLLPAHFFKGIFPSSFIEDYFHWYEHGSGTIELRPRVDPWSSEGSLWRLKKFGTAWTLEKDDLSLLNPNSLTARTLAKIFEPLAYQSHLHLMFEKKSGTVSIELPKLQLGFYVKQDEAVIHSRQYRGMIIDEIQALGTLTGLSNKLVLKHTLGINDRIILIPDGSVQYTKSEDHVLVSISRDDATKSHAYQLDSILGRLVDNGSLRSKLFLCYLHALTAHCIVDPFTGYTGTEAALSILRSAAVASFDILSHQDLQLLKLIANLTPGRTYYPQHAKVMQMVSWDTDLSFTAQHPGFLLSVENLFNEARKGKVFHAHDGYVEPPKLDFAKHDLVLRDLIRSSTFRVDGFGAESYTHEDDRAYKSRTQLGVDRGQRSFFAASLVLRDQLALNAKVHAQHFRQLLRENLHNATVRGKDFENGRSSLSFSPMWLLKASTFLPKMLCNLHAFLSGEPEEFNKFYIAMWLSTVAFSNTADMNIVQAFVAFYRLSGMATIDIPALQKYELAEGDSPTISGLQTALETGHRSFQHSPEYNLPKHVGETKKRWTSRKQRQFRENQSTAVEEYIKAIQPQWPCKKPTKPNFEGMETYIDSTHAMPAVLGKFRSWYENRTFYQYIAEVAATLERQQVAKVLYTPNQEIVPSGVVSLPCSGSFTIDNLFALTTTFSWPATPKELDIPLFEQTPPQQNTQAKDRLTMLCQELETQATSTCETDYVSHLRGSCDSLIEQPVRFSIRSNISTCDLRESIETYLAHCRQHVFQIDELLKNAVLSGGDIAACIGHGPRVSSIFWLMQLNKDRFDHLPKHWQAAVIKFALAITELHRAQRLLKLAELLNELAEELRNCGHQNWKPEEFPETLLLEAESGIIVREVQKDISMVMRSPPNAKNSVMQLNMGEGKSSVIVPDVAVTVADGNILSRVIVAKPQSKQMLQMLVAKLGGLLNRRIYHMPFSRALKISAADAKAIGKMYEECIANRGILLVQPEHILSFKLMAIECLIIGKNDVGRSLLKTQHLFDTQSRDIVDESDENFNVKFELVYTMGTQRPIELSPERWSIMHSVLALVSRYASEVKSALPISIEVDDRWEAKGRYPRVRILRSDADDMLLDRIANHICSKGFTHLAVARQSKSTIDAVYRYIRQPELSQEEIAAVEEGDFWTDSTKDILLLVRGMIACGILRFALHSKRWRVNYGSDPTRVPKTKLAVPYRSKDSPSQRSEFSHPEVVIALTSLTYYYGGLSDEELFDSFTHLLKSDQADVEYGDWIKFSKIPESFRRLKGINIKDRYQCVTQIFPLLCYSKGAIDYYLSHIVFPKEMKEFPNKLSASGWDIGAVKPNPTTGFSGTNDSRHVLPLSVEHVDLAKQKHTNALVLAYLLQDESSIELLPNRTSSETSDAELLLNVVTRLNPEVRVILDVGAQILEMNNYEVAEAWLQMSDADTTKAIVFFNDHEDLVVLNHRGNVELLQTSAFSKHLEDCLVYLDEAHTRGTDLILPKYYRAAVTLGANLTKDRLVQACMRMRKLGKGQSVVFCIPQEIQTKILECSSKTDASEIQVSDVLVCRLAISQTWADLRRSMPLWATQGRRYETHKHLLNGVDTTASQAQEFLEEEAQTLDYRYRPRRPTASLEAPVDWDVNDPSLTKILQRCRDFESMAFDAATLQEEQERELSPEIQAECQIQRPPAMTPEEHHVHPDLIHLINTGVIPQGSRAFMSAFRALSNTSAAKFFDLSQFPTGLLVTQDFMRTVKRPLGRTASVNVTDAYLRPVQWVLSWTKRRNTTNAERGLIVISPFEADRLLLTIGCTKDVTLHVYSPRPNLGYRSLDNMDLYCISGGTFDIRTISRSLIVQLNLFAGQLYFDSYNEYTELCDFLGLSWTEAKEGQTVQADGFIKPPVGKWGLKTSAVKFLREFMKLRREGEGMEKTHLGKMLDGVLLEPGVFEQEN</sequence>
<dbReference type="EC" id="3.4.19.12" evidence="2"/>
<comment type="catalytic activity">
    <reaction evidence="1">
        <text>Thiol-dependent hydrolysis of ester, thioester, amide, peptide and isopeptide bonds formed by the C-terminal Gly of ubiquitin (a 76-residue protein attached to proteins as an intracellular targeting signal).</text>
        <dbReference type="EC" id="3.4.19.12"/>
    </reaction>
</comment>
<evidence type="ECO:0000256" key="5">
    <source>
        <dbReference type="ARBA" id="ARBA00022801"/>
    </source>
</evidence>
<evidence type="ECO:0000256" key="2">
    <source>
        <dbReference type="ARBA" id="ARBA00012759"/>
    </source>
</evidence>
<evidence type="ECO:0000313" key="11">
    <source>
        <dbReference type="EMBL" id="KAF1951418.1"/>
    </source>
</evidence>
<dbReference type="GO" id="GO:0004843">
    <property type="term" value="F:cysteine-type deubiquitinase activity"/>
    <property type="evidence" value="ECO:0007669"/>
    <property type="project" value="UniProtKB-EC"/>
</dbReference>
<dbReference type="InterPro" id="IPR022105">
    <property type="entry name" value="DUF3645"/>
</dbReference>
<evidence type="ECO:0000259" key="8">
    <source>
        <dbReference type="Pfam" id="PF12340"/>
    </source>
</evidence>
<evidence type="ECO:0000259" key="9">
    <source>
        <dbReference type="Pfam" id="PF12359"/>
    </source>
</evidence>
<evidence type="ECO:0000259" key="10">
    <source>
        <dbReference type="Pfam" id="PF20255"/>
    </source>
</evidence>
<protein>
    <recommendedName>
        <fullName evidence="2">ubiquitinyl hydrolase 1</fullName>
        <ecNumber evidence="2">3.4.19.12</ecNumber>
    </recommendedName>
</protein>
<keyword evidence="3" id="KW-0645">Protease</keyword>
<accession>A0A6A5TGE9</accession>
<keyword evidence="12" id="KW-1185">Reference proteome</keyword>
<dbReference type="EMBL" id="ML977017">
    <property type="protein sequence ID" value="KAF1951418.1"/>
    <property type="molecule type" value="Genomic_DNA"/>
</dbReference>
<feature type="coiled-coil region" evidence="7">
    <location>
        <begin position="585"/>
        <end position="612"/>
    </location>
</feature>
<evidence type="ECO:0000256" key="1">
    <source>
        <dbReference type="ARBA" id="ARBA00000707"/>
    </source>
</evidence>
<evidence type="ECO:0000313" key="12">
    <source>
        <dbReference type="Proteomes" id="UP000800035"/>
    </source>
</evidence>
<dbReference type="OrthoDB" id="3182339at2759"/>
<proteinExistence type="predicted"/>
<dbReference type="Pfam" id="PF20255">
    <property type="entry name" value="DUF6606"/>
    <property type="match status" value="1"/>
</dbReference>